<keyword evidence="7" id="KW-1015">Disulfide bond</keyword>
<dbReference type="PANTHER" id="PTHR12027:SF98">
    <property type="entry name" value="PROTEIN WNT"/>
    <property type="match status" value="1"/>
</dbReference>
<comment type="function">
    <text evidence="9">Ligand for members of the frizzled family of seven transmembrane receptors.</text>
</comment>
<evidence type="ECO:0000256" key="4">
    <source>
        <dbReference type="ARBA" id="ARBA00022525"/>
    </source>
</evidence>
<dbReference type="InterPro" id="IPR043158">
    <property type="entry name" value="Wnt_C"/>
</dbReference>
<dbReference type="GO" id="GO:0060070">
    <property type="term" value="P:canonical Wnt signaling pathway"/>
    <property type="evidence" value="ECO:0007669"/>
    <property type="project" value="TreeGrafter"/>
</dbReference>
<dbReference type="GO" id="GO:0005125">
    <property type="term" value="F:cytokine activity"/>
    <property type="evidence" value="ECO:0007669"/>
    <property type="project" value="TreeGrafter"/>
</dbReference>
<evidence type="ECO:0000256" key="10">
    <source>
        <dbReference type="SAM" id="MobiDB-lite"/>
    </source>
</evidence>
<dbReference type="Proteomes" id="UP000079169">
    <property type="component" value="Unplaced"/>
</dbReference>
<keyword evidence="11" id="KW-1185">Reference proteome</keyword>
<dbReference type="PANTHER" id="PTHR12027">
    <property type="entry name" value="WNT RELATED"/>
    <property type="match status" value="1"/>
</dbReference>
<dbReference type="SMART" id="SM00097">
    <property type="entry name" value="WNT1"/>
    <property type="match status" value="1"/>
</dbReference>
<dbReference type="GO" id="GO:0005109">
    <property type="term" value="F:frizzled binding"/>
    <property type="evidence" value="ECO:0007669"/>
    <property type="project" value="TreeGrafter"/>
</dbReference>
<evidence type="ECO:0000313" key="12">
    <source>
        <dbReference type="RefSeq" id="XP_026687772.1"/>
    </source>
</evidence>
<dbReference type="GeneID" id="103521152"/>
<accession>A0A3Q0JH62</accession>
<dbReference type="FunFam" id="3.30.2460.20:FF:000001">
    <property type="entry name" value="Wnt homolog"/>
    <property type="match status" value="1"/>
</dbReference>
<dbReference type="AlphaFoldDB" id="A0A3Q0JH62"/>
<dbReference type="GO" id="GO:0000902">
    <property type="term" value="P:cell morphogenesis"/>
    <property type="evidence" value="ECO:0007669"/>
    <property type="project" value="UniProtKB-ARBA"/>
</dbReference>
<evidence type="ECO:0000256" key="2">
    <source>
        <dbReference type="ARBA" id="ARBA00005683"/>
    </source>
</evidence>
<keyword evidence="5" id="KW-0272">Extracellular matrix</keyword>
<dbReference type="Gene3D" id="3.30.2460.20">
    <property type="match status" value="1"/>
</dbReference>
<sequence>MLKELMVEKCKCHGMSGSCEIRTCWHSAPSFRTVGEALKKKFSHAIRVDQSNMGNGMPLVLPEYTRRYDNTLRKIRPHRGNNDKNNRMKRGGPRKHLNRMKTELIYYQKSPNYCERDNDVDFPGTAGRYCNRTSAFAVDNCESLCCGRGYNLRREVKNLKCKCKFKWCCTVECETCRVEEWNAVCK</sequence>
<dbReference type="PROSITE" id="PS00246">
    <property type="entry name" value="WNT1"/>
    <property type="match status" value="1"/>
</dbReference>
<gene>
    <name evidence="12" type="primary">LOC103521152</name>
</gene>
<dbReference type="GO" id="GO:0045165">
    <property type="term" value="P:cell fate commitment"/>
    <property type="evidence" value="ECO:0007669"/>
    <property type="project" value="TreeGrafter"/>
</dbReference>
<dbReference type="KEGG" id="dci:103521152"/>
<dbReference type="GO" id="GO:0030182">
    <property type="term" value="P:neuron differentiation"/>
    <property type="evidence" value="ECO:0007669"/>
    <property type="project" value="TreeGrafter"/>
</dbReference>
<reference evidence="12" key="1">
    <citation type="submission" date="2025-08" db="UniProtKB">
        <authorList>
            <consortium name="RefSeq"/>
        </authorList>
    </citation>
    <scope>IDENTIFICATION</scope>
</reference>
<evidence type="ECO:0000256" key="7">
    <source>
        <dbReference type="ARBA" id="ARBA00023157"/>
    </source>
</evidence>
<evidence type="ECO:0000256" key="8">
    <source>
        <dbReference type="ARBA" id="ARBA00023288"/>
    </source>
</evidence>
<keyword evidence="8" id="KW-0449">Lipoprotein</keyword>
<evidence type="ECO:0000313" key="11">
    <source>
        <dbReference type="Proteomes" id="UP000079169"/>
    </source>
</evidence>
<dbReference type="GO" id="GO:0060560">
    <property type="term" value="P:developmental growth involved in morphogenesis"/>
    <property type="evidence" value="ECO:0007669"/>
    <property type="project" value="UniProtKB-ARBA"/>
</dbReference>
<evidence type="ECO:0000256" key="9">
    <source>
        <dbReference type="RuleBase" id="RU003500"/>
    </source>
</evidence>
<dbReference type="InterPro" id="IPR005817">
    <property type="entry name" value="Wnt"/>
</dbReference>
<keyword evidence="3 9" id="KW-0217">Developmental protein</keyword>
<evidence type="ECO:0000256" key="6">
    <source>
        <dbReference type="ARBA" id="ARBA00022687"/>
    </source>
</evidence>
<dbReference type="PRINTS" id="PR01349">
    <property type="entry name" value="WNTPROTEIN"/>
</dbReference>
<evidence type="ECO:0000256" key="1">
    <source>
        <dbReference type="ARBA" id="ARBA00004498"/>
    </source>
</evidence>
<feature type="region of interest" description="Disordered" evidence="10">
    <location>
        <begin position="75"/>
        <end position="94"/>
    </location>
</feature>
<dbReference type="RefSeq" id="XP_026687772.1">
    <property type="nucleotide sequence ID" value="XM_026831971.1"/>
</dbReference>
<evidence type="ECO:0000256" key="3">
    <source>
        <dbReference type="ARBA" id="ARBA00022473"/>
    </source>
</evidence>
<dbReference type="Pfam" id="PF00110">
    <property type="entry name" value="wnt"/>
    <property type="match status" value="1"/>
</dbReference>
<proteinExistence type="inferred from homology"/>
<comment type="similarity">
    <text evidence="2 9">Belongs to the Wnt family.</text>
</comment>
<evidence type="ECO:0000256" key="5">
    <source>
        <dbReference type="ARBA" id="ARBA00022530"/>
    </source>
</evidence>
<dbReference type="GO" id="GO:0007517">
    <property type="term" value="P:muscle organ development"/>
    <property type="evidence" value="ECO:0007669"/>
    <property type="project" value="UniProtKB-ARBA"/>
</dbReference>
<dbReference type="PaxDb" id="121845-A0A3Q0JH62"/>
<dbReference type="STRING" id="121845.A0A3Q0JH62"/>
<protein>
    <recommendedName>
        <fullName evidence="9">Protein Wnt</fullName>
    </recommendedName>
</protein>
<dbReference type="InterPro" id="IPR018161">
    <property type="entry name" value="Wnt_CS"/>
</dbReference>
<comment type="subcellular location">
    <subcellularLocation>
        <location evidence="1 9">Secreted</location>
        <location evidence="1 9">Extracellular space</location>
        <location evidence="1 9">Extracellular matrix</location>
    </subcellularLocation>
</comment>
<name>A0A3Q0JH62_DIACI</name>
<keyword evidence="4" id="KW-0964">Secreted</keyword>
<dbReference type="GO" id="GO:0005615">
    <property type="term" value="C:extracellular space"/>
    <property type="evidence" value="ECO:0007669"/>
    <property type="project" value="TreeGrafter"/>
</dbReference>
<keyword evidence="6 9" id="KW-0879">Wnt signaling pathway</keyword>
<organism evidence="11 12">
    <name type="scientific">Diaphorina citri</name>
    <name type="common">Asian citrus psyllid</name>
    <dbReference type="NCBI Taxonomy" id="121845"/>
    <lineage>
        <taxon>Eukaryota</taxon>
        <taxon>Metazoa</taxon>
        <taxon>Ecdysozoa</taxon>
        <taxon>Arthropoda</taxon>
        <taxon>Hexapoda</taxon>
        <taxon>Insecta</taxon>
        <taxon>Pterygota</taxon>
        <taxon>Neoptera</taxon>
        <taxon>Paraneoptera</taxon>
        <taxon>Hemiptera</taxon>
        <taxon>Sternorrhyncha</taxon>
        <taxon>Psylloidea</taxon>
        <taxon>Psyllidae</taxon>
        <taxon>Diaphorininae</taxon>
        <taxon>Diaphorina</taxon>
    </lineage>
</organism>